<gene>
    <name evidence="7" type="ORF">TSUD_288980</name>
</gene>
<reference evidence="8" key="1">
    <citation type="journal article" date="2017" name="Front. Plant Sci.">
        <title>Climate Clever Clovers: New Paradigm to Reduce the Environmental Footprint of Ruminants by Breeding Low Methanogenic Forages Utilizing Haplotype Variation.</title>
        <authorList>
            <person name="Kaur P."/>
            <person name="Appels R."/>
            <person name="Bayer P.E."/>
            <person name="Keeble-Gagnere G."/>
            <person name="Wang J."/>
            <person name="Hirakawa H."/>
            <person name="Shirasawa K."/>
            <person name="Vercoe P."/>
            <person name="Stefanova K."/>
            <person name="Durmic Z."/>
            <person name="Nichols P."/>
            <person name="Revell C."/>
            <person name="Isobe S.N."/>
            <person name="Edwards D."/>
            <person name="Erskine W."/>
        </authorList>
    </citation>
    <scope>NUCLEOTIDE SEQUENCE [LARGE SCALE GENOMIC DNA]</scope>
    <source>
        <strain evidence="8">cv. Daliak</strain>
    </source>
</reference>
<dbReference type="SUPFAM" id="SSF54928">
    <property type="entry name" value="RNA-binding domain, RBD"/>
    <property type="match status" value="2"/>
</dbReference>
<keyword evidence="3 4" id="KW-0694">RNA-binding</keyword>
<dbReference type="InterPro" id="IPR000504">
    <property type="entry name" value="RRM_dom"/>
</dbReference>
<dbReference type="Gene3D" id="1.10.1900.10">
    <property type="entry name" value="c-terminal domain of poly(a) binding protein"/>
    <property type="match status" value="1"/>
</dbReference>
<dbReference type="SMART" id="SM00517">
    <property type="entry name" value="PolyA"/>
    <property type="match status" value="1"/>
</dbReference>
<dbReference type="Pfam" id="PF00658">
    <property type="entry name" value="MLLE"/>
    <property type="match status" value="1"/>
</dbReference>
<evidence type="ECO:0000259" key="5">
    <source>
        <dbReference type="PROSITE" id="PS50102"/>
    </source>
</evidence>
<name>A0A2Z6M9R8_TRISU</name>
<dbReference type="Pfam" id="PF00076">
    <property type="entry name" value="RRM_1"/>
    <property type="match status" value="2"/>
</dbReference>
<evidence type="ECO:0000256" key="1">
    <source>
        <dbReference type="ARBA" id="ARBA00008557"/>
    </source>
</evidence>
<dbReference type="GO" id="GO:0003723">
    <property type="term" value="F:RNA binding"/>
    <property type="evidence" value="ECO:0007669"/>
    <property type="project" value="UniProtKB-UniRule"/>
</dbReference>
<dbReference type="InterPro" id="IPR035979">
    <property type="entry name" value="RBD_domain_sf"/>
</dbReference>
<dbReference type="InterPro" id="IPR045305">
    <property type="entry name" value="RRM2_I_PABPs"/>
</dbReference>
<dbReference type="SUPFAM" id="SSF63570">
    <property type="entry name" value="PABC (PABP) domain"/>
    <property type="match status" value="1"/>
</dbReference>
<evidence type="ECO:0000259" key="6">
    <source>
        <dbReference type="PROSITE" id="PS51309"/>
    </source>
</evidence>
<accession>A0A2Z6M9R8</accession>
<dbReference type="Gene3D" id="3.30.70.330">
    <property type="match status" value="3"/>
</dbReference>
<protein>
    <recommendedName>
        <fullName evidence="9">Polyadenylate-binding protein</fullName>
    </recommendedName>
</protein>
<evidence type="ECO:0000313" key="8">
    <source>
        <dbReference type="Proteomes" id="UP000242715"/>
    </source>
</evidence>
<dbReference type="AlphaFoldDB" id="A0A2Z6M9R8"/>
<keyword evidence="2" id="KW-0677">Repeat</keyword>
<evidence type="ECO:0000256" key="2">
    <source>
        <dbReference type="ARBA" id="ARBA00022737"/>
    </source>
</evidence>
<evidence type="ECO:0000256" key="3">
    <source>
        <dbReference type="ARBA" id="ARBA00022884"/>
    </source>
</evidence>
<comment type="similarity">
    <text evidence="1">Belongs to the polyadenylate-binding protein type-1 family.</text>
</comment>
<dbReference type="PANTHER" id="PTHR24012">
    <property type="entry name" value="RNA BINDING PROTEIN"/>
    <property type="match status" value="1"/>
</dbReference>
<dbReference type="OrthoDB" id="19742at2759"/>
<sequence length="448" mass="49379">MAAISSSKKAVLVPAALNNNGRFENASLYIGDLEGNVNEAQLYDLFGQIAQVVSIRVCRDHATQSSLGYAYVNLSNEHDDNKALHDTFASFGTVLSCKIALDSNGQSRGYGFVQFDTDESAQNAIEKLDGMLINDKKVYVGHFIRQQERSRNGSPKFTNIYVKNLSETYTDEDLKQLFNTYGVITSAVVMKDENGNSKCFGFVNFQNPDSAAVAAQFSQFQTLGGIVGYHSGVPSITPQQFYFGQHTPDLMALQPTGNGFQQQFMSGGVGSSIATNFIMPYHHQRKSHPKHRMTGRRVGNFQHVQQNQLLPRNSNQRVRYNGRNGNDPSVVDPKGLVGQMMVPPVVVAPPTDNQLHGALSNKSLSSTLASSPPEIQHMMLREHLFPLVSRLTSNYQAAKVTEMLLEMDQSEVIHLIESPEELKIKVSEAMKVLRDAPSSETGDGIISE</sequence>
<dbReference type="InterPro" id="IPR002004">
    <property type="entry name" value="PABP_HYD_C"/>
</dbReference>
<dbReference type="InterPro" id="IPR036053">
    <property type="entry name" value="PABP-dom"/>
</dbReference>
<dbReference type="PROSITE" id="PS51309">
    <property type="entry name" value="PABC"/>
    <property type="match status" value="1"/>
</dbReference>
<dbReference type="InterPro" id="IPR012677">
    <property type="entry name" value="Nucleotide-bd_a/b_plait_sf"/>
</dbReference>
<feature type="domain" description="RRM" evidence="5">
    <location>
        <begin position="158"/>
        <end position="225"/>
    </location>
</feature>
<dbReference type="CDD" id="cd12379">
    <property type="entry name" value="RRM2_I_PABPs"/>
    <property type="match status" value="1"/>
</dbReference>
<evidence type="ECO:0000256" key="4">
    <source>
        <dbReference type="PROSITE-ProRule" id="PRU00176"/>
    </source>
</evidence>
<dbReference type="PROSITE" id="PS50102">
    <property type="entry name" value="RRM"/>
    <property type="match status" value="2"/>
</dbReference>
<dbReference type="EMBL" id="DF973342">
    <property type="protein sequence ID" value="GAU26793.1"/>
    <property type="molecule type" value="Genomic_DNA"/>
</dbReference>
<dbReference type="SMART" id="SM00360">
    <property type="entry name" value="RRM"/>
    <property type="match status" value="2"/>
</dbReference>
<evidence type="ECO:0000313" key="7">
    <source>
        <dbReference type="EMBL" id="GAU26793.1"/>
    </source>
</evidence>
<feature type="domain" description="PABC" evidence="6">
    <location>
        <begin position="360"/>
        <end position="438"/>
    </location>
</feature>
<dbReference type="Proteomes" id="UP000242715">
    <property type="component" value="Unassembled WGS sequence"/>
</dbReference>
<evidence type="ECO:0008006" key="9">
    <source>
        <dbReference type="Google" id="ProtNLM"/>
    </source>
</evidence>
<feature type="domain" description="RRM" evidence="5">
    <location>
        <begin position="26"/>
        <end position="140"/>
    </location>
</feature>
<proteinExistence type="inferred from homology"/>
<keyword evidence="8" id="KW-1185">Reference proteome</keyword>
<organism evidence="7 8">
    <name type="scientific">Trifolium subterraneum</name>
    <name type="common">Subterranean clover</name>
    <dbReference type="NCBI Taxonomy" id="3900"/>
    <lineage>
        <taxon>Eukaryota</taxon>
        <taxon>Viridiplantae</taxon>
        <taxon>Streptophyta</taxon>
        <taxon>Embryophyta</taxon>
        <taxon>Tracheophyta</taxon>
        <taxon>Spermatophyta</taxon>
        <taxon>Magnoliopsida</taxon>
        <taxon>eudicotyledons</taxon>
        <taxon>Gunneridae</taxon>
        <taxon>Pentapetalae</taxon>
        <taxon>rosids</taxon>
        <taxon>fabids</taxon>
        <taxon>Fabales</taxon>
        <taxon>Fabaceae</taxon>
        <taxon>Papilionoideae</taxon>
        <taxon>50 kb inversion clade</taxon>
        <taxon>NPAAA clade</taxon>
        <taxon>Hologalegina</taxon>
        <taxon>IRL clade</taxon>
        <taxon>Trifolieae</taxon>
        <taxon>Trifolium</taxon>
    </lineage>
</organism>